<name>A0A166R6D8_9PEZI</name>
<evidence type="ECO:0000313" key="3">
    <source>
        <dbReference type="Proteomes" id="UP000076552"/>
    </source>
</evidence>
<reference evidence="2 3" key="1">
    <citation type="submission" date="2015-06" db="EMBL/GenBank/DDBJ databases">
        <title>Survival trade-offs in plant roots during colonization by closely related pathogenic and mutualistic fungi.</title>
        <authorList>
            <person name="Hacquard S."/>
            <person name="Kracher B."/>
            <person name="Hiruma K."/>
            <person name="Weinman A."/>
            <person name="Muench P."/>
            <person name="Garrido Oter R."/>
            <person name="Ver Loren van Themaat E."/>
            <person name="Dallerey J.-F."/>
            <person name="Damm U."/>
            <person name="Henrissat B."/>
            <person name="Lespinet O."/>
            <person name="Thon M."/>
            <person name="Kemen E."/>
            <person name="McHardy A.C."/>
            <person name="Schulze-Lefert P."/>
            <person name="O'Connell R.J."/>
        </authorList>
    </citation>
    <scope>NUCLEOTIDE SEQUENCE [LARGE SCALE GENOMIC DNA]</scope>
    <source>
        <strain evidence="2 3">0861</strain>
    </source>
</reference>
<feature type="transmembrane region" description="Helical" evidence="1">
    <location>
        <begin position="192"/>
        <end position="218"/>
    </location>
</feature>
<keyword evidence="1" id="KW-0472">Membrane</keyword>
<gene>
    <name evidence="2" type="ORF">CT0861_06587</name>
</gene>
<sequence length="235" mass="26366">MSGPQKSPVILALVASVIMLMSSILCLAFKMTAYNSYMEQTGWGTSESIVKSPSYGADGFINLYPKHLLPVVRAPLVVASSFGLVTGIAVTWLIARSIWIKRVQQLNFWQQTTLITILSVNALLGTISMIYIFVQHGRSAHFDPGYVMTTTSYDHGLFSLEAWACESSRYVTEFRAYDLEKQCVGERASRSLMVVLCFFCLVVLGLLVWDLNTAQVVVAKKKRKREDSWEDEGWE</sequence>
<keyword evidence="1" id="KW-1133">Transmembrane helix</keyword>
<feature type="transmembrane region" description="Helical" evidence="1">
    <location>
        <begin position="74"/>
        <end position="94"/>
    </location>
</feature>
<comment type="caution">
    <text evidence="2">The sequence shown here is derived from an EMBL/GenBank/DDBJ whole genome shotgun (WGS) entry which is preliminary data.</text>
</comment>
<organism evidence="2 3">
    <name type="scientific">Colletotrichum tofieldiae</name>
    <dbReference type="NCBI Taxonomy" id="708197"/>
    <lineage>
        <taxon>Eukaryota</taxon>
        <taxon>Fungi</taxon>
        <taxon>Dikarya</taxon>
        <taxon>Ascomycota</taxon>
        <taxon>Pezizomycotina</taxon>
        <taxon>Sordariomycetes</taxon>
        <taxon>Hypocreomycetidae</taxon>
        <taxon>Glomerellales</taxon>
        <taxon>Glomerellaceae</taxon>
        <taxon>Colletotrichum</taxon>
        <taxon>Colletotrichum spaethianum species complex</taxon>
    </lineage>
</organism>
<feature type="transmembrane region" description="Helical" evidence="1">
    <location>
        <begin position="114"/>
        <end position="134"/>
    </location>
</feature>
<dbReference type="Proteomes" id="UP000076552">
    <property type="component" value="Unassembled WGS sequence"/>
</dbReference>
<protein>
    <submittedName>
        <fullName evidence="2">Uncharacterized protein</fullName>
    </submittedName>
</protein>
<proteinExistence type="predicted"/>
<evidence type="ECO:0000313" key="2">
    <source>
        <dbReference type="EMBL" id="KZL68816.1"/>
    </source>
</evidence>
<accession>A0A166R6D8</accession>
<evidence type="ECO:0000256" key="1">
    <source>
        <dbReference type="SAM" id="Phobius"/>
    </source>
</evidence>
<dbReference type="AlphaFoldDB" id="A0A166R6D8"/>
<dbReference type="EMBL" id="LFIV01000119">
    <property type="protein sequence ID" value="KZL68816.1"/>
    <property type="molecule type" value="Genomic_DNA"/>
</dbReference>
<keyword evidence="1" id="KW-0812">Transmembrane</keyword>
<keyword evidence="3" id="KW-1185">Reference proteome</keyword>